<feature type="chain" id="PRO_5047527332" evidence="8">
    <location>
        <begin position="21"/>
        <end position="377"/>
    </location>
</feature>
<keyword evidence="3 6" id="KW-0479">Metal-binding</keyword>
<evidence type="ECO:0000313" key="11">
    <source>
        <dbReference type="Proteomes" id="UP000731907"/>
    </source>
</evidence>
<dbReference type="SUPFAM" id="SSF46626">
    <property type="entry name" value="Cytochrome c"/>
    <property type="match status" value="2"/>
</dbReference>
<dbReference type="RefSeq" id="WP_161762972.1">
    <property type="nucleotide sequence ID" value="NZ_JAAATX020000009.1"/>
</dbReference>
<keyword evidence="2 6" id="KW-0349">Heme</keyword>
<comment type="caution">
    <text evidence="10">The sequence shown here is derived from an EMBL/GenBank/DDBJ whole genome shotgun (WGS) entry which is preliminary data.</text>
</comment>
<proteinExistence type="predicted"/>
<accession>A0ABS6J517</accession>
<dbReference type="InterPro" id="IPR036909">
    <property type="entry name" value="Cyt_c-like_dom_sf"/>
</dbReference>
<keyword evidence="8" id="KW-0732">Signal</keyword>
<gene>
    <name evidence="10" type="ORF">GU927_013475</name>
</gene>
<evidence type="ECO:0000313" key="10">
    <source>
        <dbReference type="EMBL" id="MBU9698856.1"/>
    </source>
</evidence>
<feature type="compositionally biased region" description="Low complexity" evidence="7">
    <location>
        <begin position="225"/>
        <end position="256"/>
    </location>
</feature>
<evidence type="ECO:0000256" key="5">
    <source>
        <dbReference type="ARBA" id="ARBA00023004"/>
    </source>
</evidence>
<sequence>MSKSLEILLASLLLATPAAAESLGLGREALPEEIAAWDATVLPDGTGLPDGSGDVLTGEEVFGANCASCHGEFAEGLDSWPVLAGGDGTLTDPRPVKTIGSYWPYLSTVYDYVHRSMPFGQAQTLSVDDTYAITAFLLYSNGLVEDDFTLTRENFTTIVMPNAEGFYPDDRAETEYPLFRAEPCMADCRTAPPEVTKRAIELNVTPKDENGNPAGTLPLLTAASQTAPAEAAAAPAETPAEPAAETAPEAASPETETTAEEPDAADEAAADPALIEAGEKVFRKCASCHKVGDDAKHAVGPALNGVVGRTIATAEGFKYSKPLAELGAGGGIWDAAALHAFLEDPKGFAAGTKMSFAGLKKPEDRDAVIAYLSTFAD</sequence>
<evidence type="ECO:0000256" key="4">
    <source>
        <dbReference type="ARBA" id="ARBA00022982"/>
    </source>
</evidence>
<dbReference type="PROSITE" id="PS51007">
    <property type="entry name" value="CYTC"/>
    <property type="match status" value="2"/>
</dbReference>
<reference evidence="10 11" key="1">
    <citation type="submission" date="2021-06" db="EMBL/GenBank/DDBJ databases">
        <title>Rhodobacteraceae bacterium strain HSP-20.</title>
        <authorList>
            <person name="Chen W.-M."/>
        </authorList>
    </citation>
    <scope>NUCLEOTIDE SEQUENCE [LARGE SCALE GENOMIC DNA]</scope>
    <source>
        <strain evidence="10 11">HSP-20</strain>
    </source>
</reference>
<keyword evidence="4" id="KW-0249">Electron transport</keyword>
<dbReference type="EMBL" id="JAAATX020000009">
    <property type="protein sequence ID" value="MBU9698856.1"/>
    <property type="molecule type" value="Genomic_DNA"/>
</dbReference>
<keyword evidence="1" id="KW-0813">Transport</keyword>
<dbReference type="Pfam" id="PF00034">
    <property type="entry name" value="Cytochrom_C"/>
    <property type="match status" value="1"/>
</dbReference>
<evidence type="ECO:0000256" key="2">
    <source>
        <dbReference type="ARBA" id="ARBA00022617"/>
    </source>
</evidence>
<evidence type="ECO:0000256" key="7">
    <source>
        <dbReference type="SAM" id="MobiDB-lite"/>
    </source>
</evidence>
<dbReference type="Proteomes" id="UP000731907">
    <property type="component" value="Unassembled WGS sequence"/>
</dbReference>
<keyword evidence="5 6" id="KW-0408">Iron</keyword>
<feature type="signal peptide" evidence="8">
    <location>
        <begin position="1"/>
        <end position="20"/>
    </location>
</feature>
<evidence type="ECO:0000256" key="8">
    <source>
        <dbReference type="SAM" id="SignalP"/>
    </source>
</evidence>
<feature type="domain" description="Cytochrome c" evidence="9">
    <location>
        <begin position="273"/>
        <end position="376"/>
    </location>
</feature>
<name>A0ABS6J517_9RHOB</name>
<dbReference type="PRINTS" id="PR00604">
    <property type="entry name" value="CYTCHRMECIAB"/>
</dbReference>
<dbReference type="Gene3D" id="1.10.760.10">
    <property type="entry name" value="Cytochrome c-like domain"/>
    <property type="match status" value="2"/>
</dbReference>
<evidence type="ECO:0000256" key="6">
    <source>
        <dbReference type="PROSITE-ProRule" id="PRU00433"/>
    </source>
</evidence>
<organism evidence="10 11">
    <name type="scientific">Paragemmobacter amnigenus</name>
    <dbReference type="NCBI Taxonomy" id="2852097"/>
    <lineage>
        <taxon>Bacteria</taxon>
        <taxon>Pseudomonadati</taxon>
        <taxon>Pseudomonadota</taxon>
        <taxon>Alphaproteobacteria</taxon>
        <taxon>Rhodobacterales</taxon>
        <taxon>Paracoccaceae</taxon>
        <taxon>Paragemmobacter</taxon>
    </lineage>
</organism>
<dbReference type="InterPro" id="IPR009056">
    <property type="entry name" value="Cyt_c-like_dom"/>
</dbReference>
<feature type="domain" description="Cytochrome c" evidence="9">
    <location>
        <begin position="53"/>
        <end position="141"/>
    </location>
</feature>
<evidence type="ECO:0000259" key="9">
    <source>
        <dbReference type="PROSITE" id="PS51007"/>
    </source>
</evidence>
<protein>
    <submittedName>
        <fullName evidence="10">C-type cytochrome</fullName>
    </submittedName>
</protein>
<evidence type="ECO:0000256" key="1">
    <source>
        <dbReference type="ARBA" id="ARBA00022448"/>
    </source>
</evidence>
<evidence type="ECO:0000256" key="3">
    <source>
        <dbReference type="ARBA" id="ARBA00022723"/>
    </source>
</evidence>
<dbReference type="InterPro" id="IPR002327">
    <property type="entry name" value="Cyt_c_1A/1B"/>
</dbReference>
<dbReference type="Pfam" id="PF13442">
    <property type="entry name" value="Cytochrome_CBB3"/>
    <property type="match status" value="1"/>
</dbReference>
<feature type="compositionally biased region" description="Acidic residues" evidence="7">
    <location>
        <begin position="257"/>
        <end position="267"/>
    </location>
</feature>
<feature type="region of interest" description="Disordered" evidence="7">
    <location>
        <begin position="225"/>
        <end position="267"/>
    </location>
</feature>
<keyword evidence="11" id="KW-1185">Reference proteome</keyword>
<dbReference type="PANTHER" id="PTHR11961">
    <property type="entry name" value="CYTOCHROME C"/>
    <property type="match status" value="1"/>
</dbReference>